<keyword evidence="6 10" id="KW-1133">Transmembrane helix</keyword>
<evidence type="ECO:0000256" key="3">
    <source>
        <dbReference type="ARBA" id="ARBA00022449"/>
    </source>
</evidence>
<evidence type="ECO:0000256" key="11">
    <source>
        <dbReference type="SAM" id="SignalP"/>
    </source>
</evidence>
<feature type="transmembrane region" description="Helical" evidence="10">
    <location>
        <begin position="123"/>
        <end position="147"/>
    </location>
</feature>
<dbReference type="GO" id="GO:0005262">
    <property type="term" value="F:calcium channel activity"/>
    <property type="evidence" value="ECO:0007669"/>
    <property type="project" value="TreeGrafter"/>
</dbReference>
<keyword evidence="11" id="KW-0732">Signal</keyword>
<evidence type="ECO:0000256" key="9">
    <source>
        <dbReference type="SAM" id="MobiDB-lite"/>
    </source>
</evidence>
<keyword evidence="4" id="KW-0106">Calcium</keyword>
<evidence type="ECO:0000313" key="13">
    <source>
        <dbReference type="Ensembl" id="ENSHHUP00000058715.1"/>
    </source>
</evidence>
<keyword evidence="4" id="KW-0813">Transport</keyword>
<dbReference type="InterPro" id="IPR004481">
    <property type="entry name" value="K/Na/Ca-exchanger"/>
</dbReference>
<dbReference type="AlphaFoldDB" id="A0A4W5PAW0"/>
<feature type="transmembrane region" description="Helical" evidence="10">
    <location>
        <begin position="464"/>
        <end position="482"/>
    </location>
</feature>
<keyword evidence="4" id="KW-0406">Ion transport</keyword>
<keyword evidence="4" id="KW-0109">Calcium transport</keyword>
<reference evidence="14" key="1">
    <citation type="submission" date="2018-06" db="EMBL/GenBank/DDBJ databases">
        <title>Genome assembly of Danube salmon.</title>
        <authorList>
            <person name="Macqueen D.J."/>
            <person name="Gundappa M.K."/>
        </authorList>
    </citation>
    <scope>NUCLEOTIDE SEQUENCE [LARGE SCALE GENOMIC DNA]</scope>
</reference>
<name>A0A4W5PAW0_9TELE</name>
<dbReference type="GO" id="GO:0006874">
    <property type="term" value="P:intracellular calcium ion homeostasis"/>
    <property type="evidence" value="ECO:0007669"/>
    <property type="project" value="TreeGrafter"/>
</dbReference>
<organism evidence="13 14">
    <name type="scientific">Hucho hucho</name>
    <name type="common">huchen</name>
    <dbReference type="NCBI Taxonomy" id="62062"/>
    <lineage>
        <taxon>Eukaryota</taxon>
        <taxon>Metazoa</taxon>
        <taxon>Chordata</taxon>
        <taxon>Craniata</taxon>
        <taxon>Vertebrata</taxon>
        <taxon>Euteleostomi</taxon>
        <taxon>Actinopterygii</taxon>
        <taxon>Neopterygii</taxon>
        <taxon>Teleostei</taxon>
        <taxon>Protacanthopterygii</taxon>
        <taxon>Salmoniformes</taxon>
        <taxon>Salmonidae</taxon>
        <taxon>Salmoninae</taxon>
        <taxon>Hucho</taxon>
    </lineage>
</organism>
<evidence type="ECO:0000256" key="4">
    <source>
        <dbReference type="ARBA" id="ARBA00022568"/>
    </source>
</evidence>
<dbReference type="Pfam" id="PF01699">
    <property type="entry name" value="Na_Ca_ex"/>
    <property type="match status" value="2"/>
</dbReference>
<feature type="region of interest" description="Disordered" evidence="9">
    <location>
        <begin position="314"/>
        <end position="333"/>
    </location>
</feature>
<dbReference type="GO" id="GO:0008273">
    <property type="term" value="F:calcium, potassium:sodium antiporter activity"/>
    <property type="evidence" value="ECO:0007669"/>
    <property type="project" value="TreeGrafter"/>
</dbReference>
<comment type="catalytic activity">
    <reaction evidence="8">
        <text>Ca(2+)(out) + K(+)(out) + 4 Na(+)(in) = Ca(2+)(in) + K(+)(in) + 4 Na(+)(out)</text>
        <dbReference type="Rhea" id="RHEA:69967"/>
        <dbReference type="ChEBI" id="CHEBI:29101"/>
        <dbReference type="ChEBI" id="CHEBI:29103"/>
        <dbReference type="ChEBI" id="CHEBI:29108"/>
    </reaction>
</comment>
<dbReference type="STRING" id="62062.ENSHHUP00000058715"/>
<dbReference type="GeneTree" id="ENSGT01030000234532"/>
<comment type="subcellular location">
    <subcellularLocation>
        <location evidence="1">Membrane</location>
        <topology evidence="1">Multi-pass membrane protein</topology>
    </subcellularLocation>
</comment>
<feature type="transmembrane region" description="Helical" evidence="10">
    <location>
        <begin position="352"/>
        <end position="369"/>
    </location>
</feature>
<proteinExistence type="inferred from homology"/>
<evidence type="ECO:0000256" key="7">
    <source>
        <dbReference type="ARBA" id="ARBA00023136"/>
    </source>
</evidence>
<keyword evidence="5 10" id="KW-0812">Transmembrane</keyword>
<feature type="domain" description="Sodium/calcium exchanger membrane region" evidence="12">
    <location>
        <begin position="420"/>
        <end position="511"/>
    </location>
</feature>
<evidence type="ECO:0000259" key="12">
    <source>
        <dbReference type="Pfam" id="PF01699"/>
    </source>
</evidence>
<feature type="transmembrane region" description="Helical" evidence="10">
    <location>
        <begin position="84"/>
        <end position="102"/>
    </location>
</feature>
<dbReference type="Ensembl" id="ENSHHUT00000060722.1">
    <property type="protein sequence ID" value="ENSHHUP00000058715.1"/>
    <property type="gene ID" value="ENSHHUG00000034919.1"/>
</dbReference>
<evidence type="ECO:0000256" key="2">
    <source>
        <dbReference type="ARBA" id="ARBA00005364"/>
    </source>
</evidence>
<feature type="signal peptide" evidence="11">
    <location>
        <begin position="1"/>
        <end position="18"/>
    </location>
</feature>
<reference evidence="13" key="3">
    <citation type="submission" date="2025-09" db="UniProtKB">
        <authorList>
            <consortium name="Ensembl"/>
        </authorList>
    </citation>
    <scope>IDENTIFICATION</scope>
</reference>
<keyword evidence="7 10" id="KW-0472">Membrane</keyword>
<evidence type="ECO:0000256" key="6">
    <source>
        <dbReference type="ARBA" id="ARBA00022989"/>
    </source>
</evidence>
<comment type="similarity">
    <text evidence="2">Belongs to the Ca(2+):cation antiporter (CaCA) (TC 2.A.19) family. SLC24A subfamily.</text>
</comment>
<evidence type="ECO:0000256" key="1">
    <source>
        <dbReference type="ARBA" id="ARBA00004141"/>
    </source>
</evidence>
<dbReference type="Proteomes" id="UP000314982">
    <property type="component" value="Unassembled WGS sequence"/>
</dbReference>
<feature type="transmembrane region" description="Helical" evidence="10">
    <location>
        <begin position="494"/>
        <end position="512"/>
    </location>
</feature>
<dbReference type="PANTHER" id="PTHR10846:SF21">
    <property type="entry name" value="SODIUM_POTASSIUM_CALCIUM EXCHANGER 4"/>
    <property type="match status" value="1"/>
</dbReference>
<keyword evidence="14" id="KW-1185">Reference proteome</keyword>
<dbReference type="InterPro" id="IPR044880">
    <property type="entry name" value="NCX_ion-bd_dom_sf"/>
</dbReference>
<dbReference type="PANTHER" id="PTHR10846">
    <property type="entry name" value="SODIUM/POTASSIUM/CALCIUM EXCHANGER"/>
    <property type="match status" value="1"/>
</dbReference>
<feature type="transmembrane region" description="Helical" evidence="10">
    <location>
        <begin position="376"/>
        <end position="399"/>
    </location>
</feature>
<feature type="chain" id="PRO_5021476587" evidence="11">
    <location>
        <begin position="19"/>
        <end position="529"/>
    </location>
</feature>
<sequence>MLFVQVCFICSILSLTWCMSALLTKTGHGLVLEQGLVDTTNRLGRRLMAVDGDNDTLDKNCTEPAINEFPEDVFTTYQRTRGAVLLHIFAALYMFLALAIVCDDYFVMSLEKICEKLDLSEDVAGATFMAAGSSAPELFASIIGVFITHGDVGVGTIVGSAVFNILCIIGVCGIFAGQVVYLTKFAVFRDSLYYTLSVCKPFLFSHIRFNTSIQNYFTGKEDKSLANGNTVISSDYIWDDPRGSVVMVDEIINSSPPNYSFPDAGLRIMITNHFGPKTRLRMASRLIINEQQRLVQASNGVDNETMVITDGKPEALENGTVPEDKTAEEEEGEALNSPFTIPGGWVYKVKWLISWPILLLLFFTVPNCAKPRWERFFMLSFFLSTVWIAVFSYFMVWMVRHVGYSLELDFPYIYLDLSLGLGDMAVSNTIGSNVFDILVGLGLPWAIQTMAVDYGSEVMINSRGLLYSVVLLLGSVFLTVLGIHVNHWKLDLKLGVYVLVMYVIFLCFSIMIEYNVFTFVNLPMCLEQL</sequence>
<evidence type="ECO:0000256" key="10">
    <source>
        <dbReference type="SAM" id="Phobius"/>
    </source>
</evidence>
<keyword evidence="3" id="KW-0050">Antiport</keyword>
<feature type="transmembrane region" description="Helical" evidence="10">
    <location>
        <begin position="153"/>
        <end position="180"/>
    </location>
</feature>
<accession>A0A4W5PAW0</accession>
<feature type="domain" description="Sodium/calcium exchanger membrane region" evidence="12">
    <location>
        <begin position="88"/>
        <end position="184"/>
    </location>
</feature>
<protein>
    <submittedName>
        <fullName evidence="13">Solute carrier family 24 member 4a</fullName>
    </submittedName>
</protein>
<dbReference type="InterPro" id="IPR004837">
    <property type="entry name" value="NaCa_Exmemb"/>
</dbReference>
<evidence type="ECO:0000313" key="14">
    <source>
        <dbReference type="Proteomes" id="UP000314982"/>
    </source>
</evidence>
<evidence type="ECO:0000256" key="5">
    <source>
        <dbReference type="ARBA" id="ARBA00022692"/>
    </source>
</evidence>
<dbReference type="GO" id="GO:0005886">
    <property type="term" value="C:plasma membrane"/>
    <property type="evidence" value="ECO:0007669"/>
    <property type="project" value="TreeGrafter"/>
</dbReference>
<dbReference type="FunFam" id="1.20.1420.30:FF:000037">
    <property type="entry name" value="Predicted protein"/>
    <property type="match status" value="1"/>
</dbReference>
<evidence type="ECO:0000256" key="8">
    <source>
        <dbReference type="ARBA" id="ARBA00033627"/>
    </source>
</evidence>
<dbReference type="Gene3D" id="1.20.1420.30">
    <property type="entry name" value="NCX, central ion-binding region"/>
    <property type="match status" value="2"/>
</dbReference>
<reference evidence="13" key="2">
    <citation type="submission" date="2025-08" db="UniProtKB">
        <authorList>
            <consortium name="Ensembl"/>
        </authorList>
    </citation>
    <scope>IDENTIFICATION</scope>
</reference>